<sequence length="174" mass="19682">MKRLLAFMVVGLVLIGSLSARSIGYGLGYYGQTVEAQPQLTSSGVEFSLVYKPWNLAFANPSVIARTSLGTDQGGVYRVPYLQIGFGVDLIRTTRHPFNFLAHNVIAYAPMVGVSYSFNPKRNMSLLALEASPFKLIQKDFWYEVLSPYFFIDMEKGEIDSWGFNIIRFTYFFK</sequence>
<protein>
    <recommendedName>
        <fullName evidence="2">Outer membrane protein beta-barrel domain-containing protein</fullName>
    </recommendedName>
</protein>
<evidence type="ECO:0008006" key="2">
    <source>
        <dbReference type="Google" id="ProtNLM"/>
    </source>
</evidence>
<organism evidence="1">
    <name type="scientific">bioreactor metagenome</name>
    <dbReference type="NCBI Taxonomy" id="1076179"/>
    <lineage>
        <taxon>unclassified sequences</taxon>
        <taxon>metagenomes</taxon>
        <taxon>ecological metagenomes</taxon>
    </lineage>
</organism>
<reference evidence="1" key="1">
    <citation type="submission" date="2019-08" db="EMBL/GenBank/DDBJ databases">
        <authorList>
            <person name="Kucharzyk K."/>
            <person name="Murdoch R.W."/>
            <person name="Higgins S."/>
            <person name="Loffler F."/>
        </authorList>
    </citation>
    <scope>NUCLEOTIDE SEQUENCE</scope>
</reference>
<accession>A0A644WWY2</accession>
<name>A0A644WWY2_9ZZZZ</name>
<evidence type="ECO:0000313" key="1">
    <source>
        <dbReference type="EMBL" id="MPM06544.1"/>
    </source>
</evidence>
<proteinExistence type="predicted"/>
<dbReference type="EMBL" id="VSSQ01001239">
    <property type="protein sequence ID" value="MPM06544.1"/>
    <property type="molecule type" value="Genomic_DNA"/>
</dbReference>
<gene>
    <name evidence="1" type="ORF">SDC9_52845</name>
</gene>
<comment type="caution">
    <text evidence="1">The sequence shown here is derived from an EMBL/GenBank/DDBJ whole genome shotgun (WGS) entry which is preliminary data.</text>
</comment>
<dbReference type="AlphaFoldDB" id="A0A644WWY2"/>